<dbReference type="AlphaFoldDB" id="A0A8S2GKC0"/>
<dbReference type="PANTHER" id="PTHR14402">
    <property type="entry name" value="RECEPTOR TRANSPORTING PROTEIN"/>
    <property type="match status" value="1"/>
</dbReference>
<evidence type="ECO:0000256" key="3">
    <source>
        <dbReference type="ARBA" id="ARBA00022723"/>
    </source>
</evidence>
<evidence type="ECO:0000256" key="6">
    <source>
        <dbReference type="ARBA" id="ARBA00022989"/>
    </source>
</evidence>
<evidence type="ECO:0000256" key="5">
    <source>
        <dbReference type="ARBA" id="ARBA00022833"/>
    </source>
</evidence>
<dbReference type="GO" id="GO:0008270">
    <property type="term" value="F:zinc ion binding"/>
    <property type="evidence" value="ECO:0007669"/>
    <property type="project" value="UniProtKB-KW"/>
</dbReference>
<dbReference type="GO" id="GO:0031849">
    <property type="term" value="F:olfactory receptor binding"/>
    <property type="evidence" value="ECO:0007669"/>
    <property type="project" value="TreeGrafter"/>
</dbReference>
<dbReference type="GO" id="GO:0016020">
    <property type="term" value="C:membrane"/>
    <property type="evidence" value="ECO:0007669"/>
    <property type="project" value="UniProtKB-SubCell"/>
</dbReference>
<protein>
    <recommendedName>
        <fullName evidence="8">3CxxC-type domain-containing protein</fullName>
    </recommendedName>
</protein>
<evidence type="ECO:0000313" key="10">
    <source>
        <dbReference type="EMBL" id="CAF3528722.1"/>
    </source>
</evidence>
<organism evidence="10 11">
    <name type="scientific">Didymodactylos carnosus</name>
    <dbReference type="NCBI Taxonomy" id="1234261"/>
    <lineage>
        <taxon>Eukaryota</taxon>
        <taxon>Metazoa</taxon>
        <taxon>Spiralia</taxon>
        <taxon>Gnathifera</taxon>
        <taxon>Rotifera</taxon>
        <taxon>Eurotatoria</taxon>
        <taxon>Bdelloidea</taxon>
        <taxon>Philodinida</taxon>
        <taxon>Philodinidae</taxon>
        <taxon>Didymodactylos</taxon>
    </lineage>
</organism>
<comment type="subcellular location">
    <subcellularLocation>
        <location evidence="1">Membrane</location>
        <topology evidence="1">Single-pass membrane protein</topology>
    </subcellularLocation>
</comment>
<gene>
    <name evidence="9" type="ORF">OVA965_LOCUS1961</name>
    <name evidence="10" type="ORF">TMI583_LOCUS1961</name>
</gene>
<reference evidence="10" key="1">
    <citation type="submission" date="2021-02" db="EMBL/GenBank/DDBJ databases">
        <authorList>
            <person name="Nowell W R."/>
        </authorList>
    </citation>
    <scope>NUCLEOTIDE SEQUENCE</scope>
</reference>
<proteinExistence type="predicted"/>
<feature type="domain" description="3CxxC-type" evidence="8">
    <location>
        <begin position="60"/>
        <end position="157"/>
    </location>
</feature>
<name>A0A8S2GKC0_9BILA</name>
<evidence type="ECO:0000259" key="8">
    <source>
        <dbReference type="Pfam" id="PF13695"/>
    </source>
</evidence>
<dbReference type="Proteomes" id="UP000682733">
    <property type="component" value="Unassembled WGS sequence"/>
</dbReference>
<dbReference type="Gene3D" id="1.10.1130.10">
    <property type="entry name" value="Flavocytochrome C3, Chain A"/>
    <property type="match status" value="1"/>
</dbReference>
<dbReference type="InterPro" id="IPR027377">
    <property type="entry name" value="ZAR1/RTP1-5-like_Znf-3CxxC"/>
</dbReference>
<evidence type="ECO:0000313" key="9">
    <source>
        <dbReference type="EMBL" id="CAF0750141.1"/>
    </source>
</evidence>
<dbReference type="Pfam" id="PF13695">
    <property type="entry name" value="Zn_ribbon_3CxxC"/>
    <property type="match status" value="1"/>
</dbReference>
<evidence type="ECO:0000313" key="11">
    <source>
        <dbReference type="Proteomes" id="UP000682733"/>
    </source>
</evidence>
<dbReference type="Proteomes" id="UP000677228">
    <property type="component" value="Unassembled WGS sequence"/>
</dbReference>
<dbReference type="EMBL" id="CAJNOK010000394">
    <property type="protein sequence ID" value="CAF0750141.1"/>
    <property type="molecule type" value="Genomic_DNA"/>
</dbReference>
<evidence type="ECO:0000256" key="2">
    <source>
        <dbReference type="ARBA" id="ARBA00022692"/>
    </source>
</evidence>
<comment type="caution">
    <text evidence="10">The sequence shown here is derived from an EMBL/GenBank/DDBJ whole genome shotgun (WGS) entry which is preliminary data.</text>
</comment>
<dbReference type="InterPro" id="IPR026096">
    <property type="entry name" value="R-trans_p"/>
</dbReference>
<dbReference type="GO" id="GO:0006612">
    <property type="term" value="P:protein targeting to membrane"/>
    <property type="evidence" value="ECO:0007669"/>
    <property type="project" value="TreeGrafter"/>
</dbReference>
<dbReference type="GO" id="GO:0051205">
    <property type="term" value="P:protein insertion into membrane"/>
    <property type="evidence" value="ECO:0007669"/>
    <property type="project" value="TreeGrafter"/>
</dbReference>
<keyword evidence="2" id="KW-0812">Transmembrane</keyword>
<sequence>MMAANREISFNDIQRTFYSFNHPYNTWRIQELPLNETVPTDGWSRINVRPVDYVSYKLPYKCSHCSNSWSSNRHAYMLFKFNRQRRQIKMRVYRQQCLECHSQDFVKPSCNELQLREAINYVIDRMTNGHVIIGNDNGGRGRKHTEAEVNQACEACHFDICKNPIID</sequence>
<evidence type="ECO:0000256" key="4">
    <source>
        <dbReference type="ARBA" id="ARBA00022771"/>
    </source>
</evidence>
<keyword evidence="3" id="KW-0479">Metal-binding</keyword>
<dbReference type="EMBL" id="CAJOBA010000394">
    <property type="protein sequence ID" value="CAF3528722.1"/>
    <property type="molecule type" value="Genomic_DNA"/>
</dbReference>
<accession>A0A8S2GKC0</accession>
<keyword evidence="6" id="KW-1133">Transmembrane helix</keyword>
<evidence type="ECO:0000256" key="1">
    <source>
        <dbReference type="ARBA" id="ARBA00004167"/>
    </source>
</evidence>
<dbReference type="PANTHER" id="PTHR14402:SF10">
    <property type="entry name" value="3CXXC-TYPE DOMAIN-CONTAINING PROTEIN"/>
    <property type="match status" value="1"/>
</dbReference>
<keyword evidence="4" id="KW-0863">Zinc-finger</keyword>
<evidence type="ECO:0000256" key="7">
    <source>
        <dbReference type="ARBA" id="ARBA00023136"/>
    </source>
</evidence>
<keyword evidence="5" id="KW-0862">Zinc</keyword>
<keyword evidence="7" id="KW-0472">Membrane</keyword>